<evidence type="ECO:0000256" key="2">
    <source>
        <dbReference type="ARBA" id="ARBA00022729"/>
    </source>
</evidence>
<dbReference type="InterPro" id="IPR002937">
    <property type="entry name" value="Amino_oxidase"/>
</dbReference>
<dbReference type="PANTHER" id="PTHR46091">
    <property type="entry name" value="BLR7054 PROTEIN"/>
    <property type="match status" value="1"/>
</dbReference>
<dbReference type="STRING" id="1317122.ATO12_16810"/>
<dbReference type="Proteomes" id="UP000023541">
    <property type="component" value="Unassembled WGS sequence"/>
</dbReference>
<dbReference type="InterPro" id="IPR036188">
    <property type="entry name" value="FAD/NAD-bd_sf"/>
</dbReference>
<dbReference type="Pfam" id="PF01593">
    <property type="entry name" value="Amino_oxidase"/>
    <property type="match status" value="1"/>
</dbReference>
<organism evidence="7 8">
    <name type="scientific">Aquimarina atlantica</name>
    <dbReference type="NCBI Taxonomy" id="1317122"/>
    <lineage>
        <taxon>Bacteria</taxon>
        <taxon>Pseudomonadati</taxon>
        <taxon>Bacteroidota</taxon>
        <taxon>Flavobacteriia</taxon>
        <taxon>Flavobacteriales</taxon>
        <taxon>Flavobacteriaceae</taxon>
        <taxon>Aquimarina</taxon>
    </lineage>
</organism>
<keyword evidence="5" id="KW-0520">NAD</keyword>
<comment type="caution">
    <text evidence="7">The sequence shown here is derived from an EMBL/GenBank/DDBJ whole genome shotgun (WGS) entry which is preliminary data.</text>
</comment>
<evidence type="ECO:0000256" key="5">
    <source>
        <dbReference type="ARBA" id="ARBA00023027"/>
    </source>
</evidence>
<evidence type="ECO:0000259" key="6">
    <source>
        <dbReference type="Pfam" id="PF01593"/>
    </source>
</evidence>
<name>A0A023BUA0_9FLAO</name>
<dbReference type="PANTHER" id="PTHR46091:SF3">
    <property type="entry name" value="AMINE OXIDASE DOMAIN-CONTAINING PROTEIN"/>
    <property type="match status" value="1"/>
</dbReference>
<evidence type="ECO:0000313" key="8">
    <source>
        <dbReference type="Proteomes" id="UP000023541"/>
    </source>
</evidence>
<protein>
    <submittedName>
        <fullName evidence="7">Phytoene dehydrogenase</fullName>
    </submittedName>
</protein>
<keyword evidence="3" id="KW-0274">FAD</keyword>
<dbReference type="GO" id="GO:0016491">
    <property type="term" value="F:oxidoreductase activity"/>
    <property type="evidence" value="ECO:0007669"/>
    <property type="project" value="InterPro"/>
</dbReference>
<dbReference type="RefSeq" id="WP_051575802.1">
    <property type="nucleotide sequence ID" value="NZ_AQRA01000005.1"/>
</dbReference>
<dbReference type="eggNOG" id="COG1233">
    <property type="taxonomic scope" value="Bacteria"/>
</dbReference>
<reference evidence="7 8" key="1">
    <citation type="submission" date="2014-04" db="EMBL/GenBank/DDBJ databases">
        <title>Aquimarina sp. 22II-S11-z7 Genome Sequencing.</title>
        <authorList>
            <person name="Lai Q."/>
        </authorList>
    </citation>
    <scope>NUCLEOTIDE SEQUENCE [LARGE SCALE GENOMIC DNA]</scope>
    <source>
        <strain evidence="7 8">22II-S11-z7</strain>
    </source>
</reference>
<sequence length="579" mass="65793">MQDNPRETTDLKLQVENEIDTIIVGSGVGGLASAICLARSGQRVLVLEQHDVPGGWCHSFYLNGYRFTPGVHYVGLLDKGQSTSELYEGLEIANDLAFFRMNTKAYEHCWIGDERFDFPANFDELCDSLSQRFPEEKKDIKKYLTMVRTVSRQIQLIPKIKGFWDHVTIPFRTKYMGKYALFSLKRVIGWYLKNPLLKTILNIQYGDHGLPPGKASFPLHCAVMDHYFDGGFYPMGGGGAIVKAMTNAIKKHGSEVRTGQSVKRILLEGEKKKRAIGVELESGERIFAKRIISNADPGKTYLEMVGRENISRRLLKKLNKTKYSCTSLMLFLTVDMDLRKAGLDSGNIWMMPKNADMDEQFAEMQRVDIEEGEEFAGLFISCTTLKDPISYDGRYHTIEVITYINYKAFERFENENKERSQEYLQFKEKLTQKFMNSLEKVAPGISDRVVQKELGTPITNQYYINSTNGCVYGTEKSLRHIGPLAYKPKSEIENLYLCGASIASHGVAGASYSGVQTAAIILKCRQDDLIQPDADLNQDVRIYDAEDPSDYPDWMLRKIEVKKARLATDDNRFSSLREK</sequence>
<evidence type="ECO:0000256" key="3">
    <source>
        <dbReference type="ARBA" id="ARBA00022827"/>
    </source>
</evidence>
<feature type="domain" description="Amine oxidase" evidence="6">
    <location>
        <begin position="29"/>
        <end position="299"/>
    </location>
</feature>
<keyword evidence="1" id="KW-0285">Flavoprotein</keyword>
<keyword evidence="4" id="KW-0521">NADP</keyword>
<keyword evidence="8" id="KW-1185">Reference proteome</keyword>
<dbReference type="SUPFAM" id="SSF51905">
    <property type="entry name" value="FAD/NAD(P)-binding domain"/>
    <property type="match status" value="1"/>
</dbReference>
<dbReference type="Gene3D" id="3.50.50.60">
    <property type="entry name" value="FAD/NAD(P)-binding domain"/>
    <property type="match status" value="2"/>
</dbReference>
<evidence type="ECO:0000313" key="7">
    <source>
        <dbReference type="EMBL" id="EZH73597.1"/>
    </source>
</evidence>
<dbReference type="EMBL" id="AQRA01000005">
    <property type="protein sequence ID" value="EZH73597.1"/>
    <property type="molecule type" value="Genomic_DNA"/>
</dbReference>
<gene>
    <name evidence="7" type="ORF">ATO12_16810</name>
</gene>
<evidence type="ECO:0000256" key="1">
    <source>
        <dbReference type="ARBA" id="ARBA00022630"/>
    </source>
</evidence>
<keyword evidence="2" id="KW-0732">Signal</keyword>
<accession>A0A023BUA0</accession>
<dbReference type="OrthoDB" id="9789960at2"/>
<dbReference type="AlphaFoldDB" id="A0A023BUA0"/>
<dbReference type="InterPro" id="IPR052206">
    <property type="entry name" value="Retinol_saturase"/>
</dbReference>
<proteinExistence type="predicted"/>
<evidence type="ECO:0000256" key="4">
    <source>
        <dbReference type="ARBA" id="ARBA00022857"/>
    </source>
</evidence>